<organism evidence="1 2">
    <name type="scientific">Armillaria ostoyae</name>
    <name type="common">Armillaria root rot fungus</name>
    <dbReference type="NCBI Taxonomy" id="47428"/>
    <lineage>
        <taxon>Eukaryota</taxon>
        <taxon>Fungi</taxon>
        <taxon>Dikarya</taxon>
        <taxon>Basidiomycota</taxon>
        <taxon>Agaricomycotina</taxon>
        <taxon>Agaricomycetes</taxon>
        <taxon>Agaricomycetidae</taxon>
        <taxon>Agaricales</taxon>
        <taxon>Marasmiineae</taxon>
        <taxon>Physalacriaceae</taxon>
        <taxon>Armillaria</taxon>
    </lineage>
</organism>
<gene>
    <name evidence="1" type="ORF">ARMOST_04111</name>
</gene>
<dbReference type="Proteomes" id="UP000219338">
    <property type="component" value="Unassembled WGS sequence"/>
</dbReference>
<evidence type="ECO:0000313" key="1">
    <source>
        <dbReference type="EMBL" id="SJL00797.1"/>
    </source>
</evidence>
<keyword evidence="2" id="KW-1185">Reference proteome</keyword>
<name>A0A284QWE2_ARMOS</name>
<dbReference type="AlphaFoldDB" id="A0A284QWE2"/>
<dbReference type="EMBL" id="FUEG01000002">
    <property type="protein sequence ID" value="SJL00797.1"/>
    <property type="molecule type" value="Genomic_DNA"/>
</dbReference>
<reference evidence="2" key="1">
    <citation type="journal article" date="2017" name="Nat. Ecol. Evol.">
        <title>Genome expansion and lineage-specific genetic innovations in the forest pathogenic fungi Armillaria.</title>
        <authorList>
            <person name="Sipos G."/>
            <person name="Prasanna A.N."/>
            <person name="Walter M.C."/>
            <person name="O'Connor E."/>
            <person name="Balint B."/>
            <person name="Krizsan K."/>
            <person name="Kiss B."/>
            <person name="Hess J."/>
            <person name="Varga T."/>
            <person name="Slot J."/>
            <person name="Riley R."/>
            <person name="Boka B."/>
            <person name="Rigling D."/>
            <person name="Barry K."/>
            <person name="Lee J."/>
            <person name="Mihaltcheva S."/>
            <person name="LaButti K."/>
            <person name="Lipzen A."/>
            <person name="Waldron R."/>
            <person name="Moloney N.M."/>
            <person name="Sperisen C."/>
            <person name="Kredics L."/>
            <person name="Vagvoelgyi C."/>
            <person name="Patrignani A."/>
            <person name="Fitzpatrick D."/>
            <person name="Nagy I."/>
            <person name="Doyle S."/>
            <person name="Anderson J.B."/>
            <person name="Grigoriev I.V."/>
            <person name="Gueldener U."/>
            <person name="Muensterkoetter M."/>
            <person name="Nagy L.G."/>
        </authorList>
    </citation>
    <scope>NUCLEOTIDE SEQUENCE [LARGE SCALE GENOMIC DNA]</scope>
    <source>
        <strain evidence="2">C18/9</strain>
    </source>
</reference>
<accession>A0A284QWE2</accession>
<sequence>MFRASEDFTAVVYVIPIVCGYVLNFRVATAIVGAGFSAFAGGSDDASLETLRFNKSSPRERCIVPPL</sequence>
<proteinExistence type="predicted"/>
<evidence type="ECO:0000313" key="2">
    <source>
        <dbReference type="Proteomes" id="UP000219338"/>
    </source>
</evidence>
<protein>
    <submittedName>
        <fullName evidence="1">Uncharacterized protein</fullName>
    </submittedName>
</protein>